<evidence type="ECO:0000313" key="2">
    <source>
        <dbReference type="EMBL" id="MBA2778994.1"/>
    </source>
</evidence>
<protein>
    <recommendedName>
        <fullName evidence="6">Glycosyltransferase RgtA/B/C/D-like domain-containing protein</fullName>
    </recommendedName>
</protein>
<gene>
    <name evidence="2" type="ORF">H1D44_08780</name>
    <name evidence="3" type="ORF">HOP48_15380</name>
</gene>
<dbReference type="AlphaFoldDB" id="A0A7V9W0V2"/>
<dbReference type="RefSeq" id="WP_181514472.1">
    <property type="nucleotide sequence ID" value="NZ_JABFUB010000014.1"/>
</dbReference>
<feature type="transmembrane region" description="Helical" evidence="1">
    <location>
        <begin position="418"/>
        <end position="436"/>
    </location>
</feature>
<reference evidence="2 4" key="2">
    <citation type="submission" date="2020-07" db="EMBL/GenBank/DDBJ databases">
        <title>Identification of Halomonas strains.</title>
        <authorList>
            <person name="Xiao Z."/>
            <person name="Shen J."/>
        </authorList>
    </citation>
    <scope>NUCLEOTIDE SEQUENCE [LARGE SCALE GENOMIC DNA]</scope>
    <source>
        <strain evidence="2 4">DSM 17331</strain>
    </source>
</reference>
<feature type="transmembrane region" description="Helical" evidence="1">
    <location>
        <begin position="179"/>
        <end position="207"/>
    </location>
</feature>
<evidence type="ECO:0008006" key="6">
    <source>
        <dbReference type="Google" id="ProtNLM"/>
    </source>
</evidence>
<dbReference type="EMBL" id="JABFUB010000014">
    <property type="protein sequence ID" value="MCG6662921.1"/>
    <property type="molecule type" value="Genomic_DNA"/>
</dbReference>
<accession>A0A7V9W0V2</accession>
<keyword evidence="1" id="KW-1133">Transmembrane helix</keyword>
<reference evidence="3 5" key="1">
    <citation type="submission" date="2020-05" db="EMBL/GenBank/DDBJ databases">
        <title>Comparative genomic analysis of denitrifying bacteria from Halomonas genus.</title>
        <authorList>
            <person name="Wang L."/>
            <person name="Shao Z."/>
        </authorList>
    </citation>
    <scope>NUCLEOTIDE SEQUENCE [LARGE SCALE GENOMIC DNA]</scope>
    <source>
        <strain evidence="3 5">DSM 17331</strain>
    </source>
</reference>
<name>A0A7V9W0V2_9GAMM</name>
<feature type="transmembrane region" description="Helical" evidence="1">
    <location>
        <begin position="145"/>
        <end position="167"/>
    </location>
</feature>
<feature type="transmembrane region" description="Helical" evidence="1">
    <location>
        <begin position="122"/>
        <end position="139"/>
    </location>
</feature>
<feature type="transmembrane region" description="Helical" evidence="1">
    <location>
        <begin position="254"/>
        <end position="276"/>
    </location>
</feature>
<dbReference type="EMBL" id="JACEFT010000008">
    <property type="protein sequence ID" value="MBA2778994.1"/>
    <property type="molecule type" value="Genomic_DNA"/>
</dbReference>
<sequence>MADKVFRSDSGWFFIALSLSLVIYGAIPFLALPTLGQALGTTVGFAQSLLNEGGFSLYAKNFGYPTPMPRSFGLSGVLVTEFFLWVGLSPADAYTSMTVLFLVLAFWGAYRFSVFLGASNKLASVLSLLWLSQPVVWNHSGYSMLSLGISLLPLYIYVIFLLCTPLFSLCDKIRISCLFVFVCVVSVFMDGYTYMMFAVAASFIWLFTFCKEKKSRSHMLLFSTPIMFVGFSLSYVLYVLYIGQTSFHPSSMSFFRGWGLDLTFLFIPTQGVHWVWDLLGLSINRSSKDFFGDASVWITTFSIPIILVGFFSWWKERKKIYLATLFSCIAIFAFYMSLGPSLKVNAVKSSLPDGGEYYGASIPETMDLMSTGNSVIYGNVPGFKSMRATYRWHALFVFSMWGLVIILAARCEVNNNRIAAFGIPLVLLVTIFPNPVANFSKKWDNRLSAFQLEEELLLPLGESISKRDVVAFLPYRNDILVNYLSSMLDFTTYNVGGDKNLIMAKPNWPLVMKASRHGWIDSDIKERIYHILSQNKADAVVLLYIDSIKGIHSWPSPPVYEEDFKPIVSDLQETGWVDVVKHEYFVIIQPSDDLPENYQMNGNGFSVGNFSYSNYHSQVGELRDENLVSTAAEGFLHFGPYKYLPAGRYGLVVKGESYSSESAWIDVVSEKGGIKHFEASLSGSSGAGVLSQAEFEIKKDVIDFEVRVFVSEEDHIILQGYEVFPVAEIILDE</sequence>
<feature type="transmembrane region" description="Helical" evidence="1">
    <location>
        <begin position="296"/>
        <end position="313"/>
    </location>
</feature>
<evidence type="ECO:0000256" key="1">
    <source>
        <dbReference type="SAM" id="Phobius"/>
    </source>
</evidence>
<comment type="caution">
    <text evidence="2">The sequence shown here is derived from an EMBL/GenBank/DDBJ whole genome shotgun (WGS) entry which is preliminary data.</text>
</comment>
<evidence type="ECO:0000313" key="5">
    <source>
        <dbReference type="Proteomes" id="UP000814353"/>
    </source>
</evidence>
<proteinExistence type="predicted"/>
<feature type="transmembrane region" description="Helical" evidence="1">
    <location>
        <begin position="390"/>
        <end position="409"/>
    </location>
</feature>
<dbReference type="Proteomes" id="UP000814353">
    <property type="component" value="Unassembled WGS sequence"/>
</dbReference>
<keyword evidence="1" id="KW-0812">Transmembrane</keyword>
<evidence type="ECO:0000313" key="3">
    <source>
        <dbReference type="EMBL" id="MCG6662921.1"/>
    </source>
</evidence>
<feature type="transmembrane region" description="Helical" evidence="1">
    <location>
        <begin position="320"/>
        <end position="338"/>
    </location>
</feature>
<dbReference type="Proteomes" id="UP000518091">
    <property type="component" value="Unassembled WGS sequence"/>
</dbReference>
<organism evidence="2 4">
    <name type="scientific">Billgrantia kenyensis</name>
    <dbReference type="NCBI Taxonomy" id="321266"/>
    <lineage>
        <taxon>Bacteria</taxon>
        <taxon>Pseudomonadati</taxon>
        <taxon>Pseudomonadota</taxon>
        <taxon>Gammaproteobacteria</taxon>
        <taxon>Oceanospirillales</taxon>
        <taxon>Halomonadaceae</taxon>
        <taxon>Billgrantia</taxon>
    </lineage>
</organism>
<keyword evidence="1" id="KW-0472">Membrane</keyword>
<feature type="transmembrane region" description="Helical" evidence="1">
    <location>
        <begin position="12"/>
        <end position="32"/>
    </location>
</feature>
<feature type="transmembrane region" description="Helical" evidence="1">
    <location>
        <begin position="219"/>
        <end position="242"/>
    </location>
</feature>
<keyword evidence="5" id="KW-1185">Reference proteome</keyword>
<evidence type="ECO:0000313" key="4">
    <source>
        <dbReference type="Proteomes" id="UP000518091"/>
    </source>
</evidence>